<evidence type="ECO:0000256" key="9">
    <source>
        <dbReference type="ARBA" id="ARBA00038489"/>
    </source>
</evidence>
<evidence type="ECO:0000256" key="5">
    <source>
        <dbReference type="ARBA" id="ARBA00023002"/>
    </source>
</evidence>
<feature type="domain" description="Thioredoxin" evidence="12">
    <location>
        <begin position="36"/>
        <end position="207"/>
    </location>
</feature>
<evidence type="ECO:0000256" key="4">
    <source>
        <dbReference type="ARBA" id="ARBA00022862"/>
    </source>
</evidence>
<keyword evidence="5" id="KW-0560">Oxidoreductase</keyword>
<evidence type="ECO:0000256" key="7">
    <source>
        <dbReference type="ARBA" id="ARBA00023284"/>
    </source>
</evidence>
<dbReference type="GO" id="GO:0008379">
    <property type="term" value="F:thioredoxin peroxidase activity"/>
    <property type="evidence" value="ECO:0007669"/>
    <property type="project" value="TreeGrafter"/>
</dbReference>
<dbReference type="InterPro" id="IPR036249">
    <property type="entry name" value="Thioredoxin-like_sf"/>
</dbReference>
<evidence type="ECO:0000256" key="1">
    <source>
        <dbReference type="ARBA" id="ARBA00003330"/>
    </source>
</evidence>
<dbReference type="EC" id="1.11.1.24" evidence="2"/>
<keyword evidence="3" id="KW-0575">Peroxidase</keyword>
<evidence type="ECO:0000256" key="3">
    <source>
        <dbReference type="ARBA" id="ARBA00022559"/>
    </source>
</evidence>
<dbReference type="SUPFAM" id="SSF52833">
    <property type="entry name" value="Thioredoxin-like"/>
    <property type="match status" value="1"/>
</dbReference>
<dbReference type="Proteomes" id="UP000724672">
    <property type="component" value="Unassembled WGS sequence"/>
</dbReference>
<protein>
    <recommendedName>
        <fullName evidence="2">thioredoxin-dependent peroxiredoxin</fullName>
        <ecNumber evidence="2">1.11.1.24</ecNumber>
    </recommendedName>
    <alternativeName>
        <fullName evidence="10">Bacterioferritin comigratory protein</fullName>
    </alternativeName>
    <alternativeName>
        <fullName evidence="8">Thioredoxin peroxidase</fullName>
    </alternativeName>
</protein>
<evidence type="ECO:0000313" key="14">
    <source>
        <dbReference type="Proteomes" id="UP000724672"/>
    </source>
</evidence>
<keyword evidence="14" id="KW-1185">Reference proteome</keyword>
<evidence type="ECO:0000256" key="2">
    <source>
        <dbReference type="ARBA" id="ARBA00013017"/>
    </source>
</evidence>
<dbReference type="PANTHER" id="PTHR42801">
    <property type="entry name" value="THIOREDOXIN-DEPENDENT PEROXIDE REDUCTASE"/>
    <property type="match status" value="1"/>
</dbReference>
<dbReference type="GO" id="GO:0034599">
    <property type="term" value="P:cellular response to oxidative stress"/>
    <property type="evidence" value="ECO:0007669"/>
    <property type="project" value="TreeGrafter"/>
</dbReference>
<proteinExistence type="inferred from homology"/>
<dbReference type="PANTHER" id="PTHR42801:SF7">
    <property type="entry name" value="SLL1159 PROTEIN"/>
    <property type="match status" value="1"/>
</dbReference>
<comment type="function">
    <text evidence="1">Thiol-specific peroxidase that catalyzes the reduction of hydrogen peroxide and organic hydroperoxides to water and alcohols, respectively. Plays a role in cell protection against oxidative stress by detoxifying peroxides and as sensor of hydrogen peroxide-mediated signaling events.</text>
</comment>
<dbReference type="Pfam" id="PF00578">
    <property type="entry name" value="AhpC-TSA"/>
    <property type="match status" value="1"/>
</dbReference>
<dbReference type="GO" id="GO:0045454">
    <property type="term" value="P:cell redox homeostasis"/>
    <property type="evidence" value="ECO:0007669"/>
    <property type="project" value="TreeGrafter"/>
</dbReference>
<evidence type="ECO:0000256" key="8">
    <source>
        <dbReference type="ARBA" id="ARBA00032824"/>
    </source>
</evidence>
<dbReference type="InterPro" id="IPR050924">
    <property type="entry name" value="Peroxiredoxin_BCP/PrxQ"/>
</dbReference>
<keyword evidence="4" id="KW-0049">Antioxidant</keyword>
<dbReference type="InterPro" id="IPR013766">
    <property type="entry name" value="Thioredoxin_domain"/>
</dbReference>
<dbReference type="GO" id="GO:0005737">
    <property type="term" value="C:cytoplasm"/>
    <property type="evidence" value="ECO:0007669"/>
    <property type="project" value="TreeGrafter"/>
</dbReference>
<dbReference type="RefSeq" id="WP_203364892.1">
    <property type="nucleotide sequence ID" value="NZ_WSFT01000006.1"/>
</dbReference>
<accession>A0A942Z7H2</accession>
<comment type="catalytic activity">
    <reaction evidence="11">
        <text>a hydroperoxide + [thioredoxin]-dithiol = an alcohol + [thioredoxin]-disulfide + H2O</text>
        <dbReference type="Rhea" id="RHEA:62620"/>
        <dbReference type="Rhea" id="RHEA-COMP:10698"/>
        <dbReference type="Rhea" id="RHEA-COMP:10700"/>
        <dbReference type="ChEBI" id="CHEBI:15377"/>
        <dbReference type="ChEBI" id="CHEBI:29950"/>
        <dbReference type="ChEBI" id="CHEBI:30879"/>
        <dbReference type="ChEBI" id="CHEBI:35924"/>
        <dbReference type="ChEBI" id="CHEBI:50058"/>
        <dbReference type="EC" id="1.11.1.24"/>
    </reaction>
</comment>
<evidence type="ECO:0000256" key="11">
    <source>
        <dbReference type="ARBA" id="ARBA00049091"/>
    </source>
</evidence>
<dbReference type="InterPro" id="IPR000866">
    <property type="entry name" value="AhpC/TSA"/>
</dbReference>
<dbReference type="AlphaFoldDB" id="A0A942Z7H2"/>
<dbReference type="PROSITE" id="PS51352">
    <property type="entry name" value="THIOREDOXIN_2"/>
    <property type="match status" value="1"/>
</dbReference>
<sequence>MNITKDLLETTHENIREVIRLTADKIDSESIIDNVPKKGDQMPSFQLKNTEGNIISSKELLEEGPLILIFSPGNLTLNSNLELQSYQESLPEIHKLGANLVIISQDSRENIEKVIEDNLLEYEILIDENNEMARKIGLVTHLDKKLSDVYKKLGIRLLRDKDNLLELPIPATFVVDTDSSIILSYIDMDYTNRLSPEEALDGLRNRR</sequence>
<dbReference type="Gene3D" id="3.40.30.10">
    <property type="entry name" value="Glutaredoxin"/>
    <property type="match status" value="1"/>
</dbReference>
<keyword evidence="6" id="KW-1015">Disulfide bond</keyword>
<evidence type="ECO:0000256" key="6">
    <source>
        <dbReference type="ARBA" id="ARBA00023157"/>
    </source>
</evidence>
<gene>
    <name evidence="13" type="ORF">GOQ27_00715</name>
</gene>
<evidence type="ECO:0000256" key="10">
    <source>
        <dbReference type="ARBA" id="ARBA00041373"/>
    </source>
</evidence>
<keyword evidence="7" id="KW-0676">Redox-active center</keyword>
<organism evidence="13 14">
    <name type="scientific">Anaeromonas frigoriresistens</name>
    <dbReference type="NCBI Taxonomy" id="2683708"/>
    <lineage>
        <taxon>Bacteria</taxon>
        <taxon>Bacillati</taxon>
        <taxon>Bacillota</taxon>
        <taxon>Tissierellia</taxon>
        <taxon>Tissierellales</taxon>
        <taxon>Thermohalobacteraceae</taxon>
        <taxon>Anaeromonas</taxon>
    </lineage>
</organism>
<evidence type="ECO:0000313" key="13">
    <source>
        <dbReference type="EMBL" id="MBS4536960.1"/>
    </source>
</evidence>
<dbReference type="EMBL" id="WSFT01000006">
    <property type="protein sequence ID" value="MBS4536960.1"/>
    <property type="molecule type" value="Genomic_DNA"/>
</dbReference>
<reference evidence="13" key="1">
    <citation type="submission" date="2019-12" db="EMBL/GenBank/DDBJ databases">
        <title>Clostridiaceae gen. nov. sp. nov., isolated from sediment in Xinjiang, China.</title>
        <authorList>
            <person name="Zhang R."/>
        </authorList>
    </citation>
    <scope>NUCLEOTIDE SEQUENCE</scope>
    <source>
        <strain evidence="13">D2Q-11</strain>
    </source>
</reference>
<name>A0A942Z7H2_9FIRM</name>
<comment type="similarity">
    <text evidence="9">Belongs to the peroxiredoxin family. BCP/PrxQ subfamily.</text>
</comment>
<comment type="caution">
    <text evidence="13">The sequence shown here is derived from an EMBL/GenBank/DDBJ whole genome shotgun (WGS) entry which is preliminary data.</text>
</comment>
<evidence type="ECO:0000259" key="12">
    <source>
        <dbReference type="PROSITE" id="PS51352"/>
    </source>
</evidence>